<dbReference type="HOGENOM" id="CLU_2370508_0_0_10"/>
<dbReference type="AlphaFoldDB" id="B4S537"/>
<sequence>MVMQGGQQILSAFFLHLKAEKHDFLFMYGLQILFYKGFMVNLRIVNNSVIYGWCLSICRHLIKSCLALSDCQVSSLPDSYQLRLVSAMEDDAELC</sequence>
<gene>
    <name evidence="1" type="ordered locus">Paes_1971</name>
</gene>
<keyword evidence="2" id="KW-1185">Reference proteome</keyword>
<organism evidence="1 2">
    <name type="scientific">Prosthecochloris aestuarii (strain DSM 271 / SK 413)</name>
    <dbReference type="NCBI Taxonomy" id="290512"/>
    <lineage>
        <taxon>Bacteria</taxon>
        <taxon>Pseudomonadati</taxon>
        <taxon>Chlorobiota</taxon>
        <taxon>Chlorobiia</taxon>
        <taxon>Chlorobiales</taxon>
        <taxon>Chlorobiaceae</taxon>
        <taxon>Prosthecochloris</taxon>
    </lineage>
</organism>
<proteinExistence type="predicted"/>
<dbReference type="Proteomes" id="UP000002725">
    <property type="component" value="Chromosome"/>
</dbReference>
<reference evidence="1" key="1">
    <citation type="submission" date="2008-06" db="EMBL/GenBank/DDBJ databases">
        <title>Complete sequence of chromosome of Prosthecochloris aestuarii DSM 271.</title>
        <authorList>
            <consortium name="US DOE Joint Genome Institute"/>
            <person name="Lucas S."/>
            <person name="Copeland A."/>
            <person name="Lapidus A."/>
            <person name="Glavina del Rio T."/>
            <person name="Dalin E."/>
            <person name="Tice H."/>
            <person name="Bruce D."/>
            <person name="Goodwin L."/>
            <person name="Pitluck S."/>
            <person name="Schmutz J."/>
            <person name="Larimer F."/>
            <person name="Land M."/>
            <person name="Hauser L."/>
            <person name="Kyrpides N."/>
            <person name="Anderson I."/>
            <person name="Liu Z."/>
            <person name="Li T."/>
            <person name="Zhao F."/>
            <person name="Overmann J."/>
            <person name="Bryant D.A."/>
            <person name="Richardson P."/>
        </authorList>
    </citation>
    <scope>NUCLEOTIDE SEQUENCE [LARGE SCALE GENOMIC DNA]</scope>
    <source>
        <strain evidence="1">DSM 271</strain>
    </source>
</reference>
<evidence type="ECO:0000313" key="2">
    <source>
        <dbReference type="Proteomes" id="UP000002725"/>
    </source>
</evidence>
<dbReference type="KEGG" id="paa:Paes_1971"/>
<dbReference type="EMBL" id="CP001108">
    <property type="protein sequence ID" value="ACF46983.1"/>
    <property type="molecule type" value="Genomic_DNA"/>
</dbReference>
<protein>
    <submittedName>
        <fullName evidence="1">Uncharacterized protein</fullName>
    </submittedName>
</protein>
<name>B4S537_PROA2</name>
<evidence type="ECO:0000313" key="1">
    <source>
        <dbReference type="EMBL" id="ACF46983.1"/>
    </source>
</evidence>
<dbReference type="STRING" id="290512.Paes_1971"/>
<accession>B4S537</accession>